<dbReference type="InParanoid" id="A0A0C3F9A5"/>
<dbReference type="OrthoDB" id="10268014at2759"/>
<evidence type="ECO:0000313" key="2">
    <source>
        <dbReference type="Proteomes" id="UP000054166"/>
    </source>
</evidence>
<reference evidence="1 2" key="1">
    <citation type="submission" date="2014-04" db="EMBL/GenBank/DDBJ databases">
        <authorList>
            <consortium name="DOE Joint Genome Institute"/>
            <person name="Kuo A."/>
            <person name="Tarkka M."/>
            <person name="Buscot F."/>
            <person name="Kohler A."/>
            <person name="Nagy L.G."/>
            <person name="Floudas D."/>
            <person name="Copeland A."/>
            <person name="Barry K.W."/>
            <person name="Cichocki N."/>
            <person name="Veneault-Fourrey C."/>
            <person name="LaButti K."/>
            <person name="Lindquist E.A."/>
            <person name="Lipzen A."/>
            <person name="Lundell T."/>
            <person name="Morin E."/>
            <person name="Murat C."/>
            <person name="Sun H."/>
            <person name="Tunlid A."/>
            <person name="Henrissat B."/>
            <person name="Grigoriev I.V."/>
            <person name="Hibbett D.S."/>
            <person name="Martin F."/>
            <person name="Nordberg H.P."/>
            <person name="Cantor M.N."/>
            <person name="Hua S.X."/>
        </authorList>
    </citation>
    <scope>NUCLEOTIDE SEQUENCE [LARGE SCALE GENOMIC DNA]</scope>
    <source>
        <strain evidence="1 2">F 1598</strain>
    </source>
</reference>
<dbReference type="HOGENOM" id="CLU_1555850_0_0_1"/>
<protein>
    <submittedName>
        <fullName evidence="1">Uncharacterized protein</fullName>
    </submittedName>
</protein>
<proteinExistence type="predicted"/>
<dbReference type="AlphaFoldDB" id="A0A0C3F9A5"/>
<name>A0A0C3F9A5_PILCF</name>
<accession>A0A0C3F9A5</accession>
<dbReference type="EMBL" id="KN833000">
    <property type="protein sequence ID" value="KIM81215.1"/>
    <property type="molecule type" value="Genomic_DNA"/>
</dbReference>
<gene>
    <name evidence="1" type="ORF">PILCRDRAFT_505050</name>
</gene>
<organism evidence="1 2">
    <name type="scientific">Piloderma croceum (strain F 1598)</name>
    <dbReference type="NCBI Taxonomy" id="765440"/>
    <lineage>
        <taxon>Eukaryota</taxon>
        <taxon>Fungi</taxon>
        <taxon>Dikarya</taxon>
        <taxon>Basidiomycota</taxon>
        <taxon>Agaricomycotina</taxon>
        <taxon>Agaricomycetes</taxon>
        <taxon>Agaricomycetidae</taxon>
        <taxon>Atheliales</taxon>
        <taxon>Atheliaceae</taxon>
        <taxon>Piloderma</taxon>
    </lineage>
</organism>
<sequence>MHPLVRSFLHLANDQVIQRYMRLNPNVKLEALERCMGYQPKYFLWAGTELFNVTDSDGRRQMIVVEMNSCPSGQKSMPWLGDANDQRGYRTIIQNTFKRFLISADLAIGGLAVVYDKNPMEASGYAAVIADAMNEKVWLVQYDDGEQDPPCKWEEEVLHVKDDKQEWHPIRA</sequence>
<dbReference type="Proteomes" id="UP000054166">
    <property type="component" value="Unassembled WGS sequence"/>
</dbReference>
<reference evidence="2" key="2">
    <citation type="submission" date="2015-01" db="EMBL/GenBank/DDBJ databases">
        <title>Evolutionary Origins and Diversification of the Mycorrhizal Mutualists.</title>
        <authorList>
            <consortium name="DOE Joint Genome Institute"/>
            <consortium name="Mycorrhizal Genomics Consortium"/>
            <person name="Kohler A."/>
            <person name="Kuo A."/>
            <person name="Nagy L.G."/>
            <person name="Floudas D."/>
            <person name="Copeland A."/>
            <person name="Barry K.W."/>
            <person name="Cichocki N."/>
            <person name="Veneault-Fourrey C."/>
            <person name="LaButti K."/>
            <person name="Lindquist E.A."/>
            <person name="Lipzen A."/>
            <person name="Lundell T."/>
            <person name="Morin E."/>
            <person name="Murat C."/>
            <person name="Riley R."/>
            <person name="Ohm R."/>
            <person name="Sun H."/>
            <person name="Tunlid A."/>
            <person name="Henrissat B."/>
            <person name="Grigoriev I.V."/>
            <person name="Hibbett D.S."/>
            <person name="Martin F."/>
        </authorList>
    </citation>
    <scope>NUCLEOTIDE SEQUENCE [LARGE SCALE GENOMIC DNA]</scope>
    <source>
        <strain evidence="2">F 1598</strain>
    </source>
</reference>
<keyword evidence="2" id="KW-1185">Reference proteome</keyword>
<evidence type="ECO:0000313" key="1">
    <source>
        <dbReference type="EMBL" id="KIM81215.1"/>
    </source>
</evidence>